<name>A0A3N5E1A7_9ENTR</name>
<evidence type="ECO:0000313" key="1">
    <source>
        <dbReference type="EMBL" id="RPH24006.1"/>
    </source>
</evidence>
<sequence>MNQAIQFPEREQWDEKLQAICFPALVNGFQVRCGISGAIIASRYGGDNQQSWLELFRLHRWDLEEEAATLIATGEEDYQGWFWLS</sequence>
<gene>
    <name evidence="1" type="ORF">EHN07_15160</name>
</gene>
<dbReference type="Pfam" id="PF07369">
    <property type="entry name" value="DUF1488"/>
    <property type="match status" value="1"/>
</dbReference>
<dbReference type="Gene3D" id="3.30.160.140">
    <property type="entry name" value="Shew3726-like"/>
    <property type="match status" value="1"/>
</dbReference>
<protein>
    <submittedName>
        <fullName evidence="1">DUF1488 domain-containing protein</fullName>
    </submittedName>
</protein>
<dbReference type="OrthoDB" id="6465020at2"/>
<keyword evidence="2" id="KW-1185">Reference proteome</keyword>
<accession>A0A3N5E1A7</accession>
<dbReference type="AlphaFoldDB" id="A0A3N5E1A7"/>
<organism evidence="1 2">
    <name type="scientific">Buttiauxella warmboldiae</name>
    <dbReference type="NCBI Taxonomy" id="82993"/>
    <lineage>
        <taxon>Bacteria</taxon>
        <taxon>Pseudomonadati</taxon>
        <taxon>Pseudomonadota</taxon>
        <taxon>Gammaproteobacteria</taxon>
        <taxon>Enterobacterales</taxon>
        <taxon>Enterobacteriaceae</taxon>
        <taxon>Buttiauxella</taxon>
    </lineage>
</organism>
<proteinExistence type="predicted"/>
<dbReference type="SUPFAM" id="SSF160272">
    <property type="entry name" value="Shew3726-like"/>
    <property type="match status" value="1"/>
</dbReference>
<dbReference type="EMBL" id="RPOH01000065">
    <property type="protein sequence ID" value="RPH24006.1"/>
    <property type="molecule type" value="Genomic_DNA"/>
</dbReference>
<reference evidence="1 2" key="1">
    <citation type="submission" date="2018-11" db="EMBL/GenBank/DDBJ databases">
        <title>Draft genome sequence of Buttiauxella warmboldiae CCUG 35512.</title>
        <authorList>
            <person name="Salva-Serra F."/>
            <person name="Marathe N."/>
            <person name="Moore E."/>
            <person name="Svensson L."/>
            <person name="Engstrom-Jakobsson H."/>
        </authorList>
    </citation>
    <scope>NUCLEOTIDE SEQUENCE [LARGE SCALE GENOMIC DNA]</scope>
    <source>
        <strain evidence="1 2">CCUG 35512</strain>
    </source>
</reference>
<comment type="caution">
    <text evidence="1">The sequence shown here is derived from an EMBL/GenBank/DDBJ whole genome shotgun (WGS) entry which is preliminary data.</text>
</comment>
<dbReference type="RefSeq" id="WP_124024919.1">
    <property type="nucleotide sequence ID" value="NZ_RPOH01000065.1"/>
</dbReference>
<dbReference type="Proteomes" id="UP000268615">
    <property type="component" value="Unassembled WGS sequence"/>
</dbReference>
<dbReference type="InterPro" id="IPR009962">
    <property type="entry name" value="DUF1488"/>
</dbReference>
<evidence type="ECO:0000313" key="2">
    <source>
        <dbReference type="Proteomes" id="UP000268615"/>
    </source>
</evidence>
<dbReference type="InterPro" id="IPR036692">
    <property type="entry name" value="Shew3726-like_sf"/>
</dbReference>